<dbReference type="GO" id="GO:0006824">
    <property type="term" value="P:cobalt ion transport"/>
    <property type="evidence" value="ECO:0007669"/>
    <property type="project" value="InterPro"/>
</dbReference>
<comment type="function">
    <text evidence="9">Probably part of an ABC transporter complex. Responsible for energy coupling to the transport system.</text>
</comment>
<comment type="function">
    <text evidence="10">Part of an ABC transporter complex. Responsible for energy coupling to the transport system.</text>
</comment>
<evidence type="ECO:0000256" key="8">
    <source>
        <dbReference type="ARBA" id="ARBA00023136"/>
    </source>
</evidence>
<dbReference type="InterPro" id="IPR003439">
    <property type="entry name" value="ABC_transporter-like_ATP-bd"/>
</dbReference>
<dbReference type="InterPro" id="IPR005876">
    <property type="entry name" value="Co_trans_ATP-bd"/>
</dbReference>
<evidence type="ECO:0000313" key="13">
    <source>
        <dbReference type="Proteomes" id="UP000824165"/>
    </source>
</evidence>
<keyword evidence="7" id="KW-1278">Translocase</keyword>
<evidence type="ECO:0000256" key="3">
    <source>
        <dbReference type="ARBA" id="ARBA00022448"/>
    </source>
</evidence>
<protein>
    <recommendedName>
        <fullName evidence="10">ABC transporter ATP-binding protein</fullName>
    </recommendedName>
</protein>
<evidence type="ECO:0000256" key="2">
    <source>
        <dbReference type="ARBA" id="ARBA00005417"/>
    </source>
</evidence>
<dbReference type="InterPro" id="IPR050095">
    <property type="entry name" value="ECF_ABC_transporter_ATP-bd"/>
</dbReference>
<comment type="caution">
    <text evidence="12">The sequence shown here is derived from an EMBL/GenBank/DDBJ whole genome shotgun (WGS) entry which is preliminary data.</text>
</comment>
<dbReference type="InterPro" id="IPR015856">
    <property type="entry name" value="ABC_transpr_CbiO/EcfA_su"/>
</dbReference>
<dbReference type="Gene3D" id="3.40.50.300">
    <property type="entry name" value="P-loop containing nucleotide triphosphate hydrolases"/>
    <property type="match status" value="1"/>
</dbReference>
<dbReference type="PROSITE" id="PS50893">
    <property type="entry name" value="ABC_TRANSPORTER_2"/>
    <property type="match status" value="1"/>
</dbReference>
<dbReference type="PANTHER" id="PTHR43553">
    <property type="entry name" value="HEAVY METAL TRANSPORTER"/>
    <property type="match status" value="1"/>
</dbReference>
<keyword evidence="4 10" id="KW-1003">Cell membrane</keyword>
<dbReference type="Pfam" id="PF00005">
    <property type="entry name" value="ABC_tran"/>
    <property type="match status" value="1"/>
</dbReference>
<evidence type="ECO:0000256" key="6">
    <source>
        <dbReference type="ARBA" id="ARBA00022840"/>
    </source>
</evidence>
<dbReference type="EMBL" id="DVLU01000051">
    <property type="protein sequence ID" value="HIT85310.1"/>
    <property type="molecule type" value="Genomic_DNA"/>
</dbReference>
<keyword evidence="3 10" id="KW-0813">Transport</keyword>
<reference evidence="12" key="1">
    <citation type="submission" date="2020-10" db="EMBL/GenBank/DDBJ databases">
        <authorList>
            <person name="Gilroy R."/>
        </authorList>
    </citation>
    <scope>NUCLEOTIDE SEQUENCE</scope>
    <source>
        <strain evidence="12">CHK181-108</strain>
    </source>
</reference>
<evidence type="ECO:0000256" key="5">
    <source>
        <dbReference type="ARBA" id="ARBA00022741"/>
    </source>
</evidence>
<proteinExistence type="inferred from homology"/>
<sequence>MRVSYLHGGDILNTEKDILKTYSLRSGYDGETVLRDVSINFPSGKTTFVLGANGAGKSTLFLTLNGVIRPLSGSVAFCGETVRYDKKSLKRLREKIGIVFQDPDDQLFCPTVYEDITFGAVNMGLDELEIRRRADCVMEITETEAFKDKSIHALSFGQKKRTAIAGALITAPKLLLLDEPTAGLDPKGAAKIMRSLNDIKKKTGVTVVVSTHDMDMAPVFAEHICLLDGGRAVFCGSPEDFFKTPQLLRKHGLRLPRISHLFEILNKRDGVNTNASASTISAARKELLKLIK</sequence>
<comment type="similarity">
    <text evidence="2 10">Belongs to the ABC transporter superfamily.</text>
</comment>
<name>A0A9D1H2S4_9FIRM</name>
<comment type="subcellular location">
    <subcellularLocation>
        <location evidence="1 10">Cell membrane</location>
        <topology evidence="1 10">Peripheral membrane protein</topology>
    </subcellularLocation>
</comment>
<feature type="domain" description="ABC transporter" evidence="11">
    <location>
        <begin position="19"/>
        <end position="254"/>
    </location>
</feature>
<dbReference type="FunFam" id="3.40.50.300:FF:000224">
    <property type="entry name" value="Energy-coupling factor transporter ATP-binding protein EcfA"/>
    <property type="match status" value="1"/>
</dbReference>
<evidence type="ECO:0000256" key="1">
    <source>
        <dbReference type="ARBA" id="ARBA00004202"/>
    </source>
</evidence>
<dbReference type="PANTHER" id="PTHR43553:SF24">
    <property type="entry name" value="ENERGY-COUPLING FACTOR TRANSPORTER ATP-BINDING PROTEIN ECFA1"/>
    <property type="match status" value="1"/>
</dbReference>
<dbReference type="CDD" id="cd03225">
    <property type="entry name" value="ABC_cobalt_CbiO_domain1"/>
    <property type="match status" value="1"/>
</dbReference>
<dbReference type="GO" id="GO:0005524">
    <property type="term" value="F:ATP binding"/>
    <property type="evidence" value="ECO:0007669"/>
    <property type="project" value="UniProtKB-UniRule"/>
</dbReference>
<dbReference type="NCBIfam" id="TIGR01166">
    <property type="entry name" value="cbiO"/>
    <property type="match status" value="1"/>
</dbReference>
<gene>
    <name evidence="12" type="ORF">IAA60_05320</name>
</gene>
<accession>A0A9D1H2S4</accession>
<keyword evidence="8 10" id="KW-0472">Membrane</keyword>
<dbReference type="GO" id="GO:0016887">
    <property type="term" value="F:ATP hydrolysis activity"/>
    <property type="evidence" value="ECO:0007669"/>
    <property type="project" value="InterPro"/>
</dbReference>
<keyword evidence="5 10" id="KW-0547">Nucleotide-binding</keyword>
<dbReference type="SMART" id="SM00382">
    <property type="entry name" value="AAA"/>
    <property type="match status" value="1"/>
</dbReference>
<dbReference type="InterPro" id="IPR003593">
    <property type="entry name" value="AAA+_ATPase"/>
</dbReference>
<dbReference type="SUPFAM" id="SSF52540">
    <property type="entry name" value="P-loop containing nucleoside triphosphate hydrolases"/>
    <property type="match status" value="1"/>
</dbReference>
<evidence type="ECO:0000259" key="11">
    <source>
        <dbReference type="PROSITE" id="PS50893"/>
    </source>
</evidence>
<dbReference type="Proteomes" id="UP000824165">
    <property type="component" value="Unassembled WGS sequence"/>
</dbReference>
<evidence type="ECO:0000313" key="12">
    <source>
        <dbReference type="EMBL" id="HIT85310.1"/>
    </source>
</evidence>
<evidence type="ECO:0000256" key="7">
    <source>
        <dbReference type="ARBA" id="ARBA00022967"/>
    </source>
</evidence>
<organism evidence="12 13">
    <name type="scientific">Candidatus Ornithomonoglobus intestinigallinarum</name>
    <dbReference type="NCBI Taxonomy" id="2840894"/>
    <lineage>
        <taxon>Bacteria</taxon>
        <taxon>Bacillati</taxon>
        <taxon>Bacillota</taxon>
        <taxon>Clostridia</taxon>
        <taxon>Candidatus Ornithomonoglobus</taxon>
    </lineage>
</organism>
<dbReference type="InterPro" id="IPR027417">
    <property type="entry name" value="P-loop_NTPase"/>
</dbReference>
<dbReference type="GO" id="GO:0043190">
    <property type="term" value="C:ATP-binding cassette (ABC) transporter complex"/>
    <property type="evidence" value="ECO:0007669"/>
    <property type="project" value="TreeGrafter"/>
</dbReference>
<evidence type="ECO:0000256" key="4">
    <source>
        <dbReference type="ARBA" id="ARBA00022475"/>
    </source>
</evidence>
<keyword evidence="6 10" id="KW-0067">ATP-binding</keyword>
<evidence type="ECO:0000256" key="9">
    <source>
        <dbReference type="ARBA" id="ARBA00025157"/>
    </source>
</evidence>
<dbReference type="GO" id="GO:0042626">
    <property type="term" value="F:ATPase-coupled transmembrane transporter activity"/>
    <property type="evidence" value="ECO:0007669"/>
    <property type="project" value="TreeGrafter"/>
</dbReference>
<evidence type="ECO:0000256" key="10">
    <source>
        <dbReference type="RuleBase" id="RU364103"/>
    </source>
</evidence>
<dbReference type="AlphaFoldDB" id="A0A9D1H2S4"/>
<reference evidence="12" key="2">
    <citation type="journal article" date="2021" name="PeerJ">
        <title>Extensive microbial diversity within the chicken gut microbiome revealed by metagenomics and culture.</title>
        <authorList>
            <person name="Gilroy R."/>
            <person name="Ravi A."/>
            <person name="Getino M."/>
            <person name="Pursley I."/>
            <person name="Horton D.L."/>
            <person name="Alikhan N.F."/>
            <person name="Baker D."/>
            <person name="Gharbi K."/>
            <person name="Hall N."/>
            <person name="Watson M."/>
            <person name="Adriaenssens E.M."/>
            <person name="Foster-Nyarko E."/>
            <person name="Jarju S."/>
            <person name="Secka A."/>
            <person name="Antonio M."/>
            <person name="Oren A."/>
            <person name="Chaudhuri R.R."/>
            <person name="La Ragione R."/>
            <person name="Hildebrand F."/>
            <person name="Pallen M.J."/>
        </authorList>
    </citation>
    <scope>NUCLEOTIDE SEQUENCE</scope>
    <source>
        <strain evidence="12">CHK181-108</strain>
    </source>
</reference>